<feature type="compositionally biased region" description="Pro residues" evidence="2">
    <location>
        <begin position="1"/>
        <end position="13"/>
    </location>
</feature>
<keyword evidence="3" id="KW-1133">Transmembrane helix</keyword>
<dbReference type="EMBL" id="JAZGQK010000023">
    <property type="protein sequence ID" value="MEE6261802.1"/>
    <property type="molecule type" value="Genomic_DNA"/>
</dbReference>
<protein>
    <submittedName>
        <fullName evidence="5">Prenyltransferase/squalene oxidase repeat-containing protein</fullName>
    </submittedName>
</protein>
<feature type="region of interest" description="Disordered" evidence="2">
    <location>
        <begin position="532"/>
        <end position="570"/>
    </location>
</feature>
<feature type="domain" description="Prenyltransferase alpha-alpha toroid" evidence="4">
    <location>
        <begin position="388"/>
        <end position="501"/>
    </location>
</feature>
<feature type="compositionally biased region" description="Low complexity" evidence="2">
    <location>
        <begin position="937"/>
        <end position="957"/>
    </location>
</feature>
<name>A0ABU7RZ54_9ACTN</name>
<dbReference type="RefSeq" id="WP_331216890.1">
    <property type="nucleotide sequence ID" value="NZ_JAZGQK010000023.1"/>
</dbReference>
<reference evidence="5 6" key="1">
    <citation type="submission" date="2024-01" db="EMBL/GenBank/DDBJ databases">
        <title>Genome insights into Plantactinospora sonchi sp. nov.</title>
        <authorList>
            <person name="Wang L."/>
        </authorList>
    </citation>
    <scope>NUCLEOTIDE SEQUENCE [LARGE SCALE GENOMIC DNA]</scope>
    <source>
        <strain evidence="5 6">NEAU-QY2</strain>
    </source>
</reference>
<comment type="caution">
    <text evidence="5">The sequence shown here is derived from an EMBL/GenBank/DDBJ whole genome shotgun (WGS) entry which is preliminary data.</text>
</comment>
<evidence type="ECO:0000313" key="5">
    <source>
        <dbReference type="EMBL" id="MEE6261802.1"/>
    </source>
</evidence>
<keyword evidence="1" id="KW-0677">Repeat</keyword>
<dbReference type="PANTHER" id="PTHR10559">
    <property type="entry name" value="TRANSCOBALAMIN-1/GASTRIC INTRINSIC FACTOR"/>
    <property type="match status" value="1"/>
</dbReference>
<evidence type="ECO:0000313" key="6">
    <source>
        <dbReference type="Proteomes" id="UP001332243"/>
    </source>
</evidence>
<dbReference type="Proteomes" id="UP001332243">
    <property type="component" value="Unassembled WGS sequence"/>
</dbReference>
<evidence type="ECO:0000256" key="2">
    <source>
        <dbReference type="SAM" id="MobiDB-lite"/>
    </source>
</evidence>
<keyword evidence="3" id="KW-0472">Membrane</keyword>
<feature type="compositionally biased region" description="Low complexity" evidence="2">
    <location>
        <begin position="216"/>
        <end position="230"/>
    </location>
</feature>
<gene>
    <name evidence="5" type="ORF">V1633_25270</name>
</gene>
<organism evidence="5 6">
    <name type="scientific">Plantactinospora sonchi</name>
    <dbReference type="NCBI Taxonomy" id="1544735"/>
    <lineage>
        <taxon>Bacteria</taxon>
        <taxon>Bacillati</taxon>
        <taxon>Actinomycetota</taxon>
        <taxon>Actinomycetes</taxon>
        <taxon>Micromonosporales</taxon>
        <taxon>Micromonosporaceae</taxon>
        <taxon>Plantactinospora</taxon>
    </lineage>
</organism>
<dbReference type="CDD" id="cd00688">
    <property type="entry name" value="ISOPREN_C2_like"/>
    <property type="match status" value="2"/>
</dbReference>
<feature type="region of interest" description="Disordered" evidence="2">
    <location>
        <begin position="936"/>
        <end position="963"/>
    </location>
</feature>
<dbReference type="InterPro" id="IPR008930">
    <property type="entry name" value="Terpenoid_cyclase/PrenylTrfase"/>
</dbReference>
<dbReference type="Pfam" id="PF00432">
    <property type="entry name" value="Prenyltrans"/>
    <property type="match status" value="2"/>
</dbReference>
<feature type="domain" description="Prenyltransferase alpha-alpha toroid" evidence="4">
    <location>
        <begin position="724"/>
        <end position="839"/>
    </location>
</feature>
<evidence type="ECO:0000256" key="1">
    <source>
        <dbReference type="ARBA" id="ARBA00022737"/>
    </source>
</evidence>
<sequence length="963" mass="96029">MSPAPAPTVPLTPVPTRRRPRSVRRRLRASLAGLVAVLAAATAALVGFTVAVAAEPVNLVGSAGPVGDCTPTRGAVVAVDFGPWDGPVVRGCALSPTNGLELLHQAGFRTTGTVHDGPGFVCRIGNPEFDDATEYPTPAQEACPQTPPASAYWSYWLAPAGQEHWTYSPLGALSHVPAPGEVEAWVFGGTEIGGAGGQPSFSPASVRATGPGGGDPTDAPTGTPTPSGQPSDPPAGDAVARGAAYLVGQLTDGDHVFNEVGGFPDHTRTFQVGIALAAAGSQDAALRRVVDHLAAHVDTYAYPDGTGSPPNSAAVAQLSLLAEIVGRDATGFGGRDLPGTLLDNVCAEAGSLGNCTAPGDFHGIAAPVPQAIGVLALARAGVEVPVSAVDRLRQLQCADGGFAGSLILPGDWCESEVGTTGFVAQALSLVPDAAPAVAKAKDYLLAQRMTDGGFPPYLGAPGGDTGSTGSAVQALTALGAPAAAAPGRSWLAARQQEGGGFVPDEFTPDVDLYASVLAVPALAGVDLATLVHDPTAPSPSPSTPGPGPSGSPGGTPTGNPPADPGPDLTRGVAYLVDPVRLVDGHYHETLAGSGFADFGLTIDTGYALAATGDDGALARMLRFLDGSGRDGSGRGVLGWTGVGTPYASGGSIGKLALLAEATGHDPRKFAGTDLIDALGTAICAEASTGTDRSCAGPGNYTYATSVFSQSLGIMAQVRAGDVERVAGPVAYLRGLQAPDGSWPSLIPDTGDADVDSTAIAAMALDLLPGDEDAAAVGKALDWIAAQQRPDGGFPGAAGNSTNSAALAIQGLSLDRSRYGAQVSRARAFLAARQNPDGGFDVASDGPDGSDLRASVQALGGAVGTSFGTLYRDVTTVTPDPDPAPGGSGPPGDHPSGSGGGLALTGADIGRLGWLAAALIGLGGGLVLATSRRRRLVTATDSSSTSSPDAATAPATAADRTERN</sequence>
<dbReference type="InterPro" id="IPR001330">
    <property type="entry name" value="Prenyltrans"/>
</dbReference>
<keyword evidence="6" id="KW-1185">Reference proteome</keyword>
<proteinExistence type="predicted"/>
<dbReference type="Gene3D" id="1.50.10.20">
    <property type="match status" value="2"/>
</dbReference>
<feature type="transmembrane region" description="Helical" evidence="3">
    <location>
        <begin position="911"/>
        <end position="928"/>
    </location>
</feature>
<evidence type="ECO:0000256" key="3">
    <source>
        <dbReference type="SAM" id="Phobius"/>
    </source>
</evidence>
<dbReference type="SUPFAM" id="SSF48239">
    <property type="entry name" value="Terpenoid cyclases/Protein prenyltransferases"/>
    <property type="match status" value="1"/>
</dbReference>
<feature type="region of interest" description="Disordered" evidence="2">
    <location>
        <begin position="1"/>
        <end position="22"/>
    </location>
</feature>
<feature type="region of interest" description="Disordered" evidence="2">
    <location>
        <begin position="872"/>
        <end position="901"/>
    </location>
</feature>
<feature type="compositionally biased region" description="Pro residues" evidence="2">
    <location>
        <begin position="536"/>
        <end position="549"/>
    </location>
</feature>
<accession>A0ABU7RZ54</accession>
<dbReference type="PANTHER" id="PTHR10559:SF18">
    <property type="entry name" value="TRANSCOBALAMIN II"/>
    <property type="match status" value="1"/>
</dbReference>
<evidence type="ECO:0000259" key="4">
    <source>
        <dbReference type="Pfam" id="PF00432"/>
    </source>
</evidence>
<feature type="region of interest" description="Disordered" evidence="2">
    <location>
        <begin position="189"/>
        <end position="238"/>
    </location>
</feature>
<dbReference type="InterPro" id="IPR051588">
    <property type="entry name" value="Cobalamin_Transport"/>
</dbReference>
<keyword evidence="3" id="KW-0812">Transmembrane</keyword>